<dbReference type="OrthoDB" id="6184055at2"/>
<evidence type="ECO:0000256" key="1">
    <source>
        <dbReference type="SAM" id="SignalP"/>
    </source>
</evidence>
<dbReference type="AlphaFoldDB" id="A0A1H2Z4M0"/>
<dbReference type="STRING" id="574349.SAMN05443545_10438"/>
<feature type="chain" id="PRO_5011661840" description="Beta-barrel assembly machine subunit BamC" evidence="1">
    <location>
        <begin position="22"/>
        <end position="121"/>
    </location>
</feature>
<keyword evidence="1" id="KW-0732">Signal</keyword>
<organism evidence="2 3">
    <name type="scientific">Aidingimonas halophila</name>
    <dbReference type="NCBI Taxonomy" id="574349"/>
    <lineage>
        <taxon>Bacteria</taxon>
        <taxon>Pseudomonadati</taxon>
        <taxon>Pseudomonadota</taxon>
        <taxon>Gammaproteobacteria</taxon>
        <taxon>Oceanospirillales</taxon>
        <taxon>Halomonadaceae</taxon>
        <taxon>Aidingimonas</taxon>
    </lineage>
</organism>
<sequence>MKGRFLIPSMLLMLAVTGCTTTPLPEQPRAQVMAVDAGAALQEAALMFADKGYVVRYADADLGRIDAERIGRPAYRVRLEVVEQGDRVLVSFSGRRGSQPIDPVSFDPLLAELQARLGRSP</sequence>
<keyword evidence="3" id="KW-1185">Reference proteome</keyword>
<proteinExistence type="predicted"/>
<dbReference type="Proteomes" id="UP000198500">
    <property type="component" value="Unassembled WGS sequence"/>
</dbReference>
<protein>
    <recommendedName>
        <fullName evidence="4">Beta-barrel assembly machine subunit BamC</fullName>
    </recommendedName>
</protein>
<dbReference type="RefSeq" id="WP_092569071.1">
    <property type="nucleotide sequence ID" value="NZ_BMXH01000001.1"/>
</dbReference>
<dbReference type="EMBL" id="FNNI01000004">
    <property type="protein sequence ID" value="SDX12306.1"/>
    <property type="molecule type" value="Genomic_DNA"/>
</dbReference>
<reference evidence="2 3" key="1">
    <citation type="submission" date="2016-10" db="EMBL/GenBank/DDBJ databases">
        <authorList>
            <person name="de Groot N.N."/>
        </authorList>
    </citation>
    <scope>NUCLEOTIDE SEQUENCE [LARGE SCALE GENOMIC DNA]</scope>
    <source>
        <strain evidence="2 3">DSM 19219</strain>
    </source>
</reference>
<evidence type="ECO:0000313" key="3">
    <source>
        <dbReference type="Proteomes" id="UP000198500"/>
    </source>
</evidence>
<name>A0A1H2Z4M0_9GAMM</name>
<evidence type="ECO:0008006" key="4">
    <source>
        <dbReference type="Google" id="ProtNLM"/>
    </source>
</evidence>
<evidence type="ECO:0000313" key="2">
    <source>
        <dbReference type="EMBL" id="SDX12306.1"/>
    </source>
</evidence>
<feature type="signal peptide" evidence="1">
    <location>
        <begin position="1"/>
        <end position="21"/>
    </location>
</feature>
<gene>
    <name evidence="2" type="ORF">SAMN05443545_10438</name>
</gene>
<dbReference type="PROSITE" id="PS51257">
    <property type="entry name" value="PROKAR_LIPOPROTEIN"/>
    <property type="match status" value="1"/>
</dbReference>
<accession>A0A1H2Z4M0</accession>